<dbReference type="InterPro" id="IPR027417">
    <property type="entry name" value="P-loop_NTPase"/>
</dbReference>
<evidence type="ECO:0000256" key="5">
    <source>
        <dbReference type="ARBA" id="ARBA00023136"/>
    </source>
</evidence>
<proteinExistence type="predicted"/>
<dbReference type="Proteomes" id="UP000789595">
    <property type="component" value="Unassembled WGS sequence"/>
</dbReference>
<comment type="subcellular location">
    <subcellularLocation>
        <location evidence="1">Membrane</location>
        <topology evidence="1">Multi-pass membrane protein</topology>
    </subcellularLocation>
</comment>
<name>A0A8J2STF9_9STRA</name>
<keyword evidence="5 6" id="KW-0472">Membrane</keyword>
<keyword evidence="4 6" id="KW-1133">Transmembrane helix</keyword>
<keyword evidence="9" id="KW-1185">Reference proteome</keyword>
<dbReference type="InterPro" id="IPR003439">
    <property type="entry name" value="ABC_transporter-like_ATP-bd"/>
</dbReference>
<dbReference type="GO" id="GO:0016887">
    <property type="term" value="F:ATP hydrolysis activity"/>
    <property type="evidence" value="ECO:0007669"/>
    <property type="project" value="InterPro"/>
</dbReference>
<feature type="domain" description="ABC transporter" evidence="7">
    <location>
        <begin position="29"/>
        <end position="251"/>
    </location>
</feature>
<feature type="transmembrane region" description="Helical" evidence="6">
    <location>
        <begin position="1022"/>
        <end position="1039"/>
    </location>
</feature>
<keyword evidence="2" id="KW-0813">Transport</keyword>
<feature type="transmembrane region" description="Helical" evidence="6">
    <location>
        <begin position="415"/>
        <end position="438"/>
    </location>
</feature>
<keyword evidence="3 6" id="KW-0812">Transmembrane</keyword>
<feature type="transmembrane region" description="Helical" evidence="6">
    <location>
        <begin position="913"/>
        <end position="929"/>
    </location>
</feature>
<dbReference type="InterPro" id="IPR013525">
    <property type="entry name" value="ABC2_TM"/>
</dbReference>
<evidence type="ECO:0000313" key="8">
    <source>
        <dbReference type="EMBL" id="CAH0374401.1"/>
    </source>
</evidence>
<evidence type="ECO:0000256" key="6">
    <source>
        <dbReference type="SAM" id="Phobius"/>
    </source>
</evidence>
<dbReference type="GO" id="GO:0140359">
    <property type="term" value="F:ABC-type transporter activity"/>
    <property type="evidence" value="ECO:0007669"/>
    <property type="project" value="InterPro"/>
</dbReference>
<evidence type="ECO:0000256" key="1">
    <source>
        <dbReference type="ARBA" id="ARBA00004141"/>
    </source>
</evidence>
<evidence type="ECO:0000313" key="9">
    <source>
        <dbReference type="Proteomes" id="UP000789595"/>
    </source>
</evidence>
<dbReference type="Pfam" id="PF01061">
    <property type="entry name" value="ABC2_membrane"/>
    <property type="match status" value="1"/>
</dbReference>
<evidence type="ECO:0000256" key="2">
    <source>
        <dbReference type="ARBA" id="ARBA00022448"/>
    </source>
</evidence>
<dbReference type="GO" id="GO:0016020">
    <property type="term" value="C:membrane"/>
    <property type="evidence" value="ECO:0007669"/>
    <property type="project" value="UniProtKB-SubCell"/>
</dbReference>
<feature type="transmembrane region" description="Helical" evidence="6">
    <location>
        <begin position="459"/>
        <end position="481"/>
    </location>
</feature>
<feature type="transmembrane region" description="Helical" evidence="6">
    <location>
        <begin position="1096"/>
        <end position="1120"/>
    </location>
</feature>
<feature type="transmembrane region" description="Helical" evidence="6">
    <location>
        <begin position="950"/>
        <end position="979"/>
    </location>
</feature>
<dbReference type="AlphaFoldDB" id="A0A8J2STF9"/>
<dbReference type="InterPro" id="IPR050352">
    <property type="entry name" value="ABCG_transporters"/>
</dbReference>
<sequence>MIHDCLFGGYDEAPPPMAPEAALRRDWSLSFHCLTYATRRGRLIIDGATGFIPQGSCCAVVGPSSVDKRSLLKLLSCRARGGLLGGRVAYGGRDACEQCAAYVDGAMVDDEMRSSLTALSRVEASSAVRFGVVKPCPLLRALGLDGLAIPSHRAEAVVVAIAKACVHAPPILCIEDAFRNLDMPSRKFVATALKQVSRRRVVIVSIDSVLDDATFSIFDHVLLMRHGAILYGGARNQTLDALERMGTDEKCKEQYERSVEYKAMELDVSQTTCQDHAPNAFQGPDVALYKRIFWMCRRDFDGTDYVRKHSILKAIAVLWACLFWDSDAQGAHGLEAWDATSSAFCGGQLVLWATLHDAPALVRRHGAFQRSRECSWFVHLLVRTFLLVVDSLARGTAPLIVSGAAGYPRGVNNLWIVYVLGVLLALSAACLVEALASYQYDDGDSVRLQSSIRTDRISSAKVSGQFGALALIFSLCAGFGLDLAHMSPYHPLAWVARVNPLRWFVEGVVLRSSRRPRFKRHRAPSPARGGFSRSSSEMCVRSLLVLIVCFRLISYCFLARAPEEPISVDPRKLRGRCFVPEEEDDEDHEEGIITIPPSTIQARDLTITDEDFAPVVSGASLHIKSGECVSIIGDDVEATRALLRALAQRAGTTKRVAGAVHINDVSGGGARVAWVPASTDHLDGCVMLDARSLVAYAAKLSGHDESHVEACLHLCGVTSRDRPVNYSECDEPVSLRRRRISLACAAATKAPVLFIDDACGLTSTGRDALSSVSGASIAKCCANLAKKGFCVVAAAPGINADQGLHFSRCVVLCRRTEGGCDIAYDAPPKALLGEAFPCTTMKRKPAREAAWGDLEEDDLLPPSRGSFSSLVKRDWACLMQDRERVGALYASPVFHAVWLGVAFAGQGRDDPRATLYLCYGLLAAFTYPIPGSCADEKAFLKRVRHERDVVSVYLAVVSRILVRSVLVLASAIVSVAVAFSCARLSLKPRPFSTAVLGCVGASILSRCIITAAACATKHADDVGAFVAASLLAWAGLFRFPRDFCGGWRGVSDADPLRWLLEAVAAPQLRGVEAPRRSDYEGNARAFVGYNATADGALVRFSVLLAPVALVTLVCFSRAVVREGGGD</sequence>
<gene>
    <name evidence="8" type="ORF">PECAL_4P16800</name>
</gene>
<organism evidence="8 9">
    <name type="scientific">Pelagomonas calceolata</name>
    <dbReference type="NCBI Taxonomy" id="35677"/>
    <lineage>
        <taxon>Eukaryota</taxon>
        <taxon>Sar</taxon>
        <taxon>Stramenopiles</taxon>
        <taxon>Ochrophyta</taxon>
        <taxon>Pelagophyceae</taxon>
        <taxon>Pelagomonadales</taxon>
        <taxon>Pelagomonadaceae</taxon>
        <taxon>Pelagomonas</taxon>
    </lineage>
</organism>
<evidence type="ECO:0000256" key="4">
    <source>
        <dbReference type="ARBA" id="ARBA00022989"/>
    </source>
</evidence>
<dbReference type="EMBL" id="CAKKNE010000004">
    <property type="protein sequence ID" value="CAH0374401.1"/>
    <property type="molecule type" value="Genomic_DNA"/>
</dbReference>
<dbReference type="SUPFAM" id="SSF52540">
    <property type="entry name" value="P-loop containing nucleoside triphosphate hydrolases"/>
    <property type="match status" value="1"/>
</dbReference>
<dbReference type="PANTHER" id="PTHR48041:SF139">
    <property type="entry name" value="PROTEIN SCARLET"/>
    <property type="match status" value="1"/>
</dbReference>
<dbReference type="OrthoDB" id="206258at2759"/>
<comment type="caution">
    <text evidence="8">The sequence shown here is derived from an EMBL/GenBank/DDBJ whole genome shotgun (WGS) entry which is preliminary data.</text>
</comment>
<dbReference type="PROSITE" id="PS50893">
    <property type="entry name" value="ABC_TRANSPORTER_2"/>
    <property type="match status" value="1"/>
</dbReference>
<dbReference type="GO" id="GO:0005524">
    <property type="term" value="F:ATP binding"/>
    <property type="evidence" value="ECO:0007669"/>
    <property type="project" value="InterPro"/>
</dbReference>
<accession>A0A8J2STF9</accession>
<reference evidence="8" key="1">
    <citation type="submission" date="2021-11" db="EMBL/GenBank/DDBJ databases">
        <authorList>
            <consortium name="Genoscope - CEA"/>
            <person name="William W."/>
        </authorList>
    </citation>
    <scope>NUCLEOTIDE SEQUENCE</scope>
</reference>
<evidence type="ECO:0000256" key="3">
    <source>
        <dbReference type="ARBA" id="ARBA00022692"/>
    </source>
</evidence>
<protein>
    <recommendedName>
        <fullName evidence="7">ABC transporter domain-containing protein</fullName>
    </recommendedName>
</protein>
<dbReference type="Gene3D" id="3.40.50.300">
    <property type="entry name" value="P-loop containing nucleotide triphosphate hydrolases"/>
    <property type="match status" value="2"/>
</dbReference>
<dbReference type="PANTHER" id="PTHR48041">
    <property type="entry name" value="ABC TRANSPORTER G FAMILY MEMBER 28"/>
    <property type="match status" value="1"/>
</dbReference>
<evidence type="ECO:0000259" key="7">
    <source>
        <dbReference type="PROSITE" id="PS50893"/>
    </source>
</evidence>
<feature type="transmembrane region" description="Helical" evidence="6">
    <location>
        <begin position="991"/>
        <end position="1015"/>
    </location>
</feature>